<dbReference type="InterPro" id="IPR024981">
    <property type="entry name" value="DUF3887"/>
</dbReference>
<proteinExistence type="predicted"/>
<gene>
    <name evidence="2" type="ORF">SAMN05421837_108195</name>
</gene>
<dbReference type="RefSeq" id="WP_086673009.1">
    <property type="nucleotide sequence ID" value="NZ_FNUJ01000008.1"/>
</dbReference>
<organism evidence="2 3">
    <name type="scientific">Amycolatopsis pretoriensis</name>
    <dbReference type="NCBI Taxonomy" id="218821"/>
    <lineage>
        <taxon>Bacteria</taxon>
        <taxon>Bacillati</taxon>
        <taxon>Actinomycetota</taxon>
        <taxon>Actinomycetes</taxon>
        <taxon>Pseudonocardiales</taxon>
        <taxon>Pseudonocardiaceae</taxon>
        <taxon>Amycolatopsis</taxon>
    </lineage>
</organism>
<keyword evidence="3" id="KW-1185">Reference proteome</keyword>
<dbReference type="AlphaFoldDB" id="A0A1H5RB19"/>
<dbReference type="Proteomes" id="UP000198878">
    <property type="component" value="Unassembled WGS sequence"/>
</dbReference>
<dbReference type="STRING" id="218821.SAMN05421837_108195"/>
<protein>
    <recommendedName>
        <fullName evidence="1">DUF3887 domain-containing protein</fullName>
    </recommendedName>
</protein>
<dbReference type="EMBL" id="FNUJ01000008">
    <property type="protein sequence ID" value="SEF35603.1"/>
    <property type="molecule type" value="Genomic_DNA"/>
</dbReference>
<dbReference type="Pfam" id="PF13026">
    <property type="entry name" value="DUF3887"/>
    <property type="match status" value="1"/>
</dbReference>
<reference evidence="3" key="1">
    <citation type="submission" date="2016-10" db="EMBL/GenBank/DDBJ databases">
        <authorList>
            <person name="Varghese N."/>
            <person name="Submissions S."/>
        </authorList>
    </citation>
    <scope>NUCLEOTIDE SEQUENCE [LARGE SCALE GENOMIC DNA]</scope>
    <source>
        <strain evidence="3">DSM 44654</strain>
    </source>
</reference>
<evidence type="ECO:0000259" key="1">
    <source>
        <dbReference type="Pfam" id="PF13026"/>
    </source>
</evidence>
<dbReference type="OrthoDB" id="9812570at2"/>
<sequence length="176" mass="19551">MPAHGPLGSVREALRKLRDAEETLRDAVDVARTAGHTWQEIGDLLGTSRQAAFQRFGRPVDPTTGVSMTDLKPPDALDRARELVAELVGCQWQEVRRDFDDRMRAAVGEHELQLAWAQVAGSVGRYEGMGEPYARSTGDHTVVRMPLAFEAGERTVQVTYREDGQVAGLWIRPPEE</sequence>
<accession>A0A1H5RB19</accession>
<evidence type="ECO:0000313" key="2">
    <source>
        <dbReference type="EMBL" id="SEF35603.1"/>
    </source>
</evidence>
<feature type="domain" description="DUF3887" evidence="1">
    <location>
        <begin position="80"/>
        <end position="169"/>
    </location>
</feature>
<name>A0A1H5RB19_9PSEU</name>
<dbReference type="Gene3D" id="3.10.450.590">
    <property type="match status" value="1"/>
</dbReference>
<evidence type="ECO:0000313" key="3">
    <source>
        <dbReference type="Proteomes" id="UP000198878"/>
    </source>
</evidence>